<dbReference type="EMBL" id="JAACXV010000215">
    <property type="protein sequence ID" value="KAF7281885.1"/>
    <property type="molecule type" value="Genomic_DNA"/>
</dbReference>
<dbReference type="Proteomes" id="UP000625711">
    <property type="component" value="Unassembled WGS sequence"/>
</dbReference>
<evidence type="ECO:0000256" key="1">
    <source>
        <dbReference type="SAM" id="MobiDB-lite"/>
    </source>
</evidence>
<evidence type="ECO:0000313" key="3">
    <source>
        <dbReference type="Proteomes" id="UP000625711"/>
    </source>
</evidence>
<name>A0A834IJ74_RHYFE</name>
<sequence length="91" mass="10398">MSEVETWCCQTYRFLLESLGHLATLWNTRLVGRQPRLSPIVDEPKFQTGDMLAPNNRQGQPWTGGIRRMPQTETDGLERLAENGPLLCKNQ</sequence>
<protein>
    <submittedName>
        <fullName evidence="2">Uncharacterized protein</fullName>
    </submittedName>
</protein>
<comment type="caution">
    <text evidence="2">The sequence shown here is derived from an EMBL/GenBank/DDBJ whole genome shotgun (WGS) entry which is preliminary data.</text>
</comment>
<keyword evidence="3" id="KW-1185">Reference proteome</keyword>
<organism evidence="2 3">
    <name type="scientific">Rhynchophorus ferrugineus</name>
    <name type="common">Red palm weevil</name>
    <name type="synonym">Curculio ferrugineus</name>
    <dbReference type="NCBI Taxonomy" id="354439"/>
    <lineage>
        <taxon>Eukaryota</taxon>
        <taxon>Metazoa</taxon>
        <taxon>Ecdysozoa</taxon>
        <taxon>Arthropoda</taxon>
        <taxon>Hexapoda</taxon>
        <taxon>Insecta</taxon>
        <taxon>Pterygota</taxon>
        <taxon>Neoptera</taxon>
        <taxon>Endopterygota</taxon>
        <taxon>Coleoptera</taxon>
        <taxon>Polyphaga</taxon>
        <taxon>Cucujiformia</taxon>
        <taxon>Curculionidae</taxon>
        <taxon>Dryophthorinae</taxon>
        <taxon>Rhynchophorus</taxon>
    </lineage>
</organism>
<reference evidence="2" key="1">
    <citation type="submission" date="2020-08" db="EMBL/GenBank/DDBJ databases">
        <title>Genome sequencing and assembly of the red palm weevil Rhynchophorus ferrugineus.</title>
        <authorList>
            <person name="Dias G.B."/>
            <person name="Bergman C.M."/>
            <person name="Manee M."/>
        </authorList>
    </citation>
    <scope>NUCLEOTIDE SEQUENCE</scope>
    <source>
        <strain evidence="2">AA-2017</strain>
        <tissue evidence="2">Whole larva</tissue>
    </source>
</reference>
<accession>A0A834IJ74</accession>
<dbReference type="AlphaFoldDB" id="A0A834IJ74"/>
<evidence type="ECO:0000313" key="2">
    <source>
        <dbReference type="EMBL" id="KAF7281885.1"/>
    </source>
</evidence>
<proteinExistence type="predicted"/>
<feature type="region of interest" description="Disordered" evidence="1">
    <location>
        <begin position="46"/>
        <end position="67"/>
    </location>
</feature>
<gene>
    <name evidence="2" type="ORF">GWI33_004086</name>
</gene>